<accession>A0ABV0URK8</accession>
<feature type="compositionally biased region" description="Low complexity" evidence="1">
    <location>
        <begin position="44"/>
        <end position="57"/>
    </location>
</feature>
<evidence type="ECO:0000256" key="1">
    <source>
        <dbReference type="SAM" id="MobiDB-lite"/>
    </source>
</evidence>
<dbReference type="Proteomes" id="UP001482620">
    <property type="component" value="Unassembled WGS sequence"/>
</dbReference>
<feature type="region of interest" description="Disordered" evidence="1">
    <location>
        <begin position="1"/>
        <end position="21"/>
    </location>
</feature>
<name>A0ABV0URK8_9TELE</name>
<proteinExistence type="predicted"/>
<feature type="non-terminal residue" evidence="2">
    <location>
        <position position="1"/>
    </location>
</feature>
<feature type="region of interest" description="Disordered" evidence="1">
    <location>
        <begin position="43"/>
        <end position="74"/>
    </location>
</feature>
<evidence type="ECO:0000313" key="3">
    <source>
        <dbReference type="Proteomes" id="UP001482620"/>
    </source>
</evidence>
<evidence type="ECO:0000313" key="2">
    <source>
        <dbReference type="EMBL" id="MEQ2247349.1"/>
    </source>
</evidence>
<keyword evidence="3" id="KW-1185">Reference proteome</keyword>
<protein>
    <submittedName>
        <fullName evidence="2">Uncharacterized protein</fullName>
    </submittedName>
</protein>
<reference evidence="2 3" key="1">
    <citation type="submission" date="2021-06" db="EMBL/GenBank/DDBJ databases">
        <authorList>
            <person name="Palmer J.M."/>
        </authorList>
    </citation>
    <scope>NUCLEOTIDE SEQUENCE [LARGE SCALE GENOMIC DNA]</scope>
    <source>
        <strain evidence="3">if_2019</strain>
        <tissue evidence="2">Muscle</tissue>
    </source>
</reference>
<dbReference type="EMBL" id="JAHRIQ010081670">
    <property type="protein sequence ID" value="MEQ2247349.1"/>
    <property type="molecule type" value="Genomic_DNA"/>
</dbReference>
<organism evidence="2 3">
    <name type="scientific">Ilyodon furcidens</name>
    <name type="common">goldbreast splitfin</name>
    <dbReference type="NCBI Taxonomy" id="33524"/>
    <lineage>
        <taxon>Eukaryota</taxon>
        <taxon>Metazoa</taxon>
        <taxon>Chordata</taxon>
        <taxon>Craniata</taxon>
        <taxon>Vertebrata</taxon>
        <taxon>Euteleostomi</taxon>
        <taxon>Actinopterygii</taxon>
        <taxon>Neopterygii</taxon>
        <taxon>Teleostei</taxon>
        <taxon>Neoteleostei</taxon>
        <taxon>Acanthomorphata</taxon>
        <taxon>Ovalentaria</taxon>
        <taxon>Atherinomorphae</taxon>
        <taxon>Cyprinodontiformes</taxon>
        <taxon>Goodeidae</taxon>
        <taxon>Ilyodon</taxon>
    </lineage>
</organism>
<gene>
    <name evidence="2" type="ORF">ILYODFUR_008487</name>
</gene>
<feature type="compositionally biased region" description="Polar residues" evidence="1">
    <location>
        <begin position="64"/>
        <end position="74"/>
    </location>
</feature>
<sequence length="74" mass="7629">KSTPHSAGKESNQEAHGNSAGAVAIHTSEKKIFCVCVTLIDAKSTSSSSQRNFSRVSALGHPASPSNIYSTALA</sequence>
<comment type="caution">
    <text evidence="2">The sequence shown here is derived from an EMBL/GenBank/DDBJ whole genome shotgun (WGS) entry which is preliminary data.</text>
</comment>